<dbReference type="EMBL" id="OX597832">
    <property type="protein sequence ID" value="CAI9736781.1"/>
    <property type="molecule type" value="Genomic_DNA"/>
</dbReference>
<proteinExistence type="predicted"/>
<dbReference type="Proteomes" id="UP001162480">
    <property type="component" value="Chromosome 19"/>
</dbReference>
<evidence type="ECO:0000313" key="2">
    <source>
        <dbReference type="Proteomes" id="UP001162480"/>
    </source>
</evidence>
<sequence length="106" mass="11724">MNLCQNTASVGAVPAFKKFPVILIFFAAAVGRIQPFSHHKYNIIESSRNDEELNPAMDGCRVEEEAGAEISLTWAPSNRVKLRSYNLRTHTGARKSGNLKSKYSVA</sequence>
<gene>
    <name evidence="1" type="ORF">OCTVUL_1B022279</name>
</gene>
<evidence type="ECO:0000313" key="1">
    <source>
        <dbReference type="EMBL" id="CAI9736781.1"/>
    </source>
</evidence>
<accession>A0AA36BNQ9</accession>
<reference evidence="1" key="1">
    <citation type="submission" date="2023-08" db="EMBL/GenBank/DDBJ databases">
        <authorList>
            <person name="Alioto T."/>
            <person name="Alioto T."/>
            <person name="Gomez Garrido J."/>
        </authorList>
    </citation>
    <scope>NUCLEOTIDE SEQUENCE</scope>
</reference>
<protein>
    <submittedName>
        <fullName evidence="1">Uncharacterized protein</fullName>
    </submittedName>
</protein>
<name>A0AA36BNQ9_OCTVU</name>
<dbReference type="AlphaFoldDB" id="A0AA36BNQ9"/>
<organism evidence="1 2">
    <name type="scientific">Octopus vulgaris</name>
    <name type="common">Common octopus</name>
    <dbReference type="NCBI Taxonomy" id="6645"/>
    <lineage>
        <taxon>Eukaryota</taxon>
        <taxon>Metazoa</taxon>
        <taxon>Spiralia</taxon>
        <taxon>Lophotrochozoa</taxon>
        <taxon>Mollusca</taxon>
        <taxon>Cephalopoda</taxon>
        <taxon>Coleoidea</taxon>
        <taxon>Octopodiformes</taxon>
        <taxon>Octopoda</taxon>
        <taxon>Incirrata</taxon>
        <taxon>Octopodidae</taxon>
        <taxon>Octopus</taxon>
    </lineage>
</organism>
<keyword evidence="2" id="KW-1185">Reference proteome</keyword>